<dbReference type="InterPro" id="IPR002048">
    <property type="entry name" value="EF_hand_dom"/>
</dbReference>
<dbReference type="SUPFAM" id="SSF47473">
    <property type="entry name" value="EF-hand"/>
    <property type="match status" value="1"/>
</dbReference>
<feature type="signal peptide" evidence="2">
    <location>
        <begin position="1"/>
        <end position="23"/>
    </location>
</feature>
<dbReference type="InterPro" id="IPR011992">
    <property type="entry name" value="EF-hand-dom_pair"/>
</dbReference>
<protein>
    <recommendedName>
        <fullName evidence="3">EF-hand domain-containing protein</fullName>
    </recommendedName>
</protein>
<dbReference type="PROSITE" id="PS50222">
    <property type="entry name" value="EF_HAND_2"/>
    <property type="match status" value="1"/>
</dbReference>
<comment type="caution">
    <text evidence="4">The sequence shown here is derived from an EMBL/GenBank/DDBJ whole genome shotgun (WGS) entry which is preliminary data.</text>
</comment>
<evidence type="ECO:0000256" key="2">
    <source>
        <dbReference type="SAM" id="SignalP"/>
    </source>
</evidence>
<dbReference type="EMBL" id="BAABWU010000027">
    <property type="protein sequence ID" value="GAA6198675.1"/>
    <property type="molecule type" value="Genomic_DNA"/>
</dbReference>
<dbReference type="Proteomes" id="UP001441944">
    <property type="component" value="Unassembled WGS sequence"/>
</dbReference>
<name>A0ABQ0AS44_9RHOB</name>
<reference evidence="4 5" key="1">
    <citation type="submission" date="2024-04" db="EMBL/GenBank/DDBJ databases">
        <title>Draft genome sequence of Pseudophaeobacter arcticus NBRC 116598.</title>
        <authorList>
            <person name="Miyakawa T."/>
            <person name="Kusuya Y."/>
            <person name="Miura T."/>
        </authorList>
    </citation>
    <scope>NUCLEOTIDE SEQUENCE [LARGE SCALE GENOMIC DNA]</scope>
    <source>
        <strain evidence="4 5">SU-CL00105</strain>
    </source>
</reference>
<dbReference type="Gene3D" id="1.10.238.10">
    <property type="entry name" value="EF-hand"/>
    <property type="match status" value="1"/>
</dbReference>
<dbReference type="SMART" id="SM00054">
    <property type="entry name" value="EFh"/>
    <property type="match status" value="2"/>
</dbReference>
<keyword evidence="5" id="KW-1185">Reference proteome</keyword>
<gene>
    <name evidence="4" type="ORF">NBRC116598_41200</name>
</gene>
<keyword evidence="2" id="KW-0732">Signal</keyword>
<accession>A0ABQ0AS44</accession>
<sequence>MSRKLNAVLAIAVAFGGANLALADAGHHTQNMPEDQAMDQNNAANNSKHPMMGDKPMLDGGHHEMMQAMMQMHRDMMQKGMGMQETMNPMDIMDQDMMGFMQASMGNNVKTDPNGDGEVSREETQEHLRSMLTIADKDSNGSISIEEFEAFHSMMMQGRVVDRFQHLDADGNGEITESEMTALANRMKM</sequence>
<feature type="region of interest" description="Disordered" evidence="1">
    <location>
        <begin position="30"/>
        <end position="49"/>
    </location>
</feature>
<organism evidence="4 5">
    <name type="scientific">Pseudophaeobacter arcticus</name>
    <dbReference type="NCBI Taxonomy" id="385492"/>
    <lineage>
        <taxon>Bacteria</taxon>
        <taxon>Pseudomonadati</taxon>
        <taxon>Pseudomonadota</taxon>
        <taxon>Alphaproteobacteria</taxon>
        <taxon>Rhodobacterales</taxon>
        <taxon>Paracoccaceae</taxon>
        <taxon>Pseudophaeobacter</taxon>
    </lineage>
</organism>
<evidence type="ECO:0000256" key="1">
    <source>
        <dbReference type="SAM" id="MobiDB-lite"/>
    </source>
</evidence>
<feature type="domain" description="EF-hand" evidence="3">
    <location>
        <begin position="123"/>
        <end position="158"/>
    </location>
</feature>
<evidence type="ECO:0000259" key="3">
    <source>
        <dbReference type="PROSITE" id="PS50222"/>
    </source>
</evidence>
<proteinExistence type="predicted"/>
<dbReference type="PROSITE" id="PS00018">
    <property type="entry name" value="EF_HAND_1"/>
    <property type="match status" value="2"/>
</dbReference>
<evidence type="ECO:0000313" key="4">
    <source>
        <dbReference type="EMBL" id="GAA6198675.1"/>
    </source>
</evidence>
<dbReference type="InterPro" id="IPR018247">
    <property type="entry name" value="EF_Hand_1_Ca_BS"/>
</dbReference>
<dbReference type="RefSeq" id="WP_353402618.1">
    <property type="nucleotide sequence ID" value="NZ_BAABWU010000027.1"/>
</dbReference>
<dbReference type="Pfam" id="PF13202">
    <property type="entry name" value="EF-hand_5"/>
    <property type="match status" value="2"/>
</dbReference>
<feature type="chain" id="PRO_5045241973" description="EF-hand domain-containing protein" evidence="2">
    <location>
        <begin position="24"/>
        <end position="189"/>
    </location>
</feature>
<evidence type="ECO:0000313" key="5">
    <source>
        <dbReference type="Proteomes" id="UP001441944"/>
    </source>
</evidence>